<proteinExistence type="predicted"/>
<organism evidence="1">
    <name type="scientific">Abalone asfa-like virus</name>
    <dbReference type="NCBI Taxonomy" id="2839893"/>
    <lineage>
        <taxon>Viruses</taxon>
        <taxon>Varidnaviria</taxon>
        <taxon>Bamfordvirae</taxon>
        <taxon>Nucleocytoviricota</taxon>
        <taxon>Pokkesviricetes</taxon>
        <taxon>Asfuvirales</taxon>
        <taxon>Asfarviridae</taxon>
    </lineage>
</organism>
<protein>
    <submittedName>
        <fullName evidence="1">C129R homolog protein</fullName>
    </submittedName>
</protein>
<dbReference type="EMBL" id="LC506465">
    <property type="protein sequence ID" value="BBO54003.1"/>
    <property type="molecule type" value="Genomic_DNA"/>
</dbReference>
<reference evidence="1" key="1">
    <citation type="journal article" date="2020" name="Sci. Rep.">
        <title>A novel Asfarvirus-like virus identified as a potential cause of mass mortality of abalone.</title>
        <authorList>
            <person name="Matsuyama T."/>
            <person name="Takano T."/>
            <person name="Nishiki I."/>
            <person name="Fujiwara A."/>
            <person name="Kiryu I."/>
            <person name="Inada M."/>
            <person name="Sakai T."/>
            <person name="Terashima S."/>
            <person name="Matsuura Y."/>
            <person name="Isowa K."/>
            <person name="Nakayasu C."/>
        </authorList>
    </citation>
    <scope>NUCLEOTIDE SEQUENCE</scope>
</reference>
<name>A0A5K7XYI3_9VIRU</name>
<accession>A0A5K7XYI3</accession>
<sequence length="114" mass="13382">MTKNYIKIDPQYYELLKYGTHVRYIGVDGKFRVGGFITKNPIIYEDKKLIKLQNNFNKSTKGYHEWSVSYDSIDVLFAKPDAVTMSMYKDLEDAVKLIRNQVKQLTKIIKESHN</sequence>
<evidence type="ECO:0000313" key="1">
    <source>
        <dbReference type="EMBL" id="BBO54003.1"/>
    </source>
</evidence>